<evidence type="ECO:0000313" key="21">
    <source>
        <dbReference type="Proteomes" id="UP000824219"/>
    </source>
</evidence>
<dbReference type="InterPro" id="IPR011029">
    <property type="entry name" value="DEATH-like_dom_sf"/>
</dbReference>
<keyword evidence="11" id="KW-0865">Zymogen</keyword>
<evidence type="ECO:0000256" key="11">
    <source>
        <dbReference type="ARBA" id="ARBA00023145"/>
    </source>
</evidence>
<feature type="domain" description="Caspase family p10" evidence="18">
    <location>
        <begin position="768"/>
        <end position="855"/>
    </location>
</feature>
<dbReference type="CDD" id="cd00032">
    <property type="entry name" value="CASc"/>
    <property type="match status" value="1"/>
</dbReference>
<dbReference type="CDD" id="cd08334">
    <property type="entry name" value="DED_Caspase_8_10_r2"/>
    <property type="match status" value="1"/>
</dbReference>
<dbReference type="PRINTS" id="PR00376">
    <property type="entry name" value="IL1BCENZYME"/>
</dbReference>
<keyword evidence="5" id="KW-0597">Phosphoprotein</keyword>
<keyword evidence="4" id="KW-0963">Cytoplasm</keyword>
<comment type="subcellular location">
    <subcellularLocation>
        <location evidence="2">Cytoplasm</location>
    </subcellularLocation>
    <subcellularLocation>
        <location evidence="1">Nucleus</location>
    </subcellularLocation>
</comment>
<evidence type="ECO:0000256" key="13">
    <source>
        <dbReference type="ARBA" id="ARBA00051626"/>
    </source>
</evidence>
<evidence type="ECO:0000256" key="15">
    <source>
        <dbReference type="ARBA" id="ARBA00068172"/>
    </source>
</evidence>
<dbReference type="EMBL" id="JAHKSW010000011">
    <property type="protein sequence ID" value="KAG7326801.1"/>
    <property type="molecule type" value="Genomic_DNA"/>
</dbReference>
<dbReference type="Pfam" id="PF21772">
    <property type="entry name" value="CATIP_N"/>
    <property type="match status" value="1"/>
</dbReference>
<dbReference type="PROSITE" id="PS01122">
    <property type="entry name" value="CASPASE_CYS"/>
    <property type="match status" value="1"/>
</dbReference>
<evidence type="ECO:0000259" key="17">
    <source>
        <dbReference type="PROSITE" id="PS50168"/>
    </source>
</evidence>
<keyword evidence="7" id="KW-0053">Apoptosis</keyword>
<evidence type="ECO:0000259" key="18">
    <source>
        <dbReference type="PROSITE" id="PS50207"/>
    </source>
</evidence>
<gene>
    <name evidence="20" type="ORF">KOW79_010202</name>
</gene>
<dbReference type="GO" id="GO:0051604">
    <property type="term" value="P:protein maturation"/>
    <property type="evidence" value="ECO:0007669"/>
    <property type="project" value="UniProtKB-ARBA"/>
</dbReference>
<dbReference type="GO" id="GO:0006915">
    <property type="term" value="P:apoptotic process"/>
    <property type="evidence" value="ECO:0007669"/>
    <property type="project" value="UniProtKB-KW"/>
</dbReference>
<dbReference type="SUPFAM" id="SSF47986">
    <property type="entry name" value="DEATH domain"/>
    <property type="match status" value="2"/>
</dbReference>
<evidence type="ECO:0000256" key="1">
    <source>
        <dbReference type="ARBA" id="ARBA00004123"/>
    </source>
</evidence>
<reference evidence="20 21" key="1">
    <citation type="submission" date="2021-06" db="EMBL/GenBank/DDBJ databases">
        <title>Chromosome-level genome assembly of the red-tail catfish (Hemibagrus wyckioides).</title>
        <authorList>
            <person name="Shao F."/>
        </authorList>
    </citation>
    <scope>NUCLEOTIDE SEQUENCE [LARGE SCALE GENOMIC DNA]</scope>
    <source>
        <strain evidence="20">EC202008001</strain>
        <tissue evidence="20">Blood</tissue>
    </source>
</reference>
<evidence type="ECO:0000256" key="2">
    <source>
        <dbReference type="ARBA" id="ARBA00004496"/>
    </source>
</evidence>
<protein>
    <recommendedName>
        <fullName evidence="15">Caspase-8</fullName>
        <ecNumber evidence="14">3.4.22.61</ecNumber>
    </recommendedName>
</protein>
<evidence type="ECO:0000256" key="5">
    <source>
        <dbReference type="ARBA" id="ARBA00022553"/>
    </source>
</evidence>
<sequence length="856" mass="97053">MKETAAPPEKTEDLKASIEALEFLSSIASKDVDQCLFVDSMVTVSDTGRELGEFCVSVQKASYNDEPCYLVHANSHGAIDNIPCGTSITAYLSRSLDTLEENHNEYMKLQEHALDKKLHIVRQSTHLVVNTVITEKDEVKKQAFTFPLHSLQGFVSEASNLLILRILAKRKKVPENLTFLSLDTNTQIGVSTYRELEVKKQLIGEEVVEVFGIERTVSSAEKIPATWHCYFLPDGHLANRVQVGSSVTMSLLHLPPIDSEDERGRKSVIEKKPLVWEEDIELYSKFIDRKEELKADHSSYVRQHPELKALLADFLQMLLLRKPQDVFSFARDFFIPFDPQRPPDRSFNTRRPLVNVKKDLFQLKMDVDKLHELDEQLTKSEVAALKFLCMDHIGRKRLETVKDAKDLFIRLEEQDLLADELFLTDLIFTIGRCDLLSILGANKTHVSRQLENQSSGVSLYRKMLYKLSEDVTDENLHSIKFLLNGLPRAKLTSATFLDVLAEMEKMEKLGEDNLNELENVLSRCSKDLAYRVQRFKANGTRRPVCISTTGEEEENISLPVQPQEELMPMPNISIAETNPQLIGSMTVNESMDTDSQEMQGSQMSPANANNVDDYYHLTQRPVGYCVIINNYTFDKSTKFPPRRGTDKDKDALTEVFQRMHFLVGVEKDLVSSDMLKTMDKFSKEDHSKMDAFVCCILSHGEKGAVFGTDGKPVQIRDLTKPFAGCKTLTGKPKLFFIQACQGTELQKGVLRQDGNEDDELEDDAETAVSPYVPIEADFLIGMATVESYMSFRHTINGSIYIQELCKELKSGCPRNEDILSILTKVNRNVSAQDLKNSKQMPEPRYTLTKKLVLPMD</sequence>
<evidence type="ECO:0000259" key="19">
    <source>
        <dbReference type="PROSITE" id="PS50208"/>
    </source>
</evidence>
<dbReference type="GO" id="GO:0005886">
    <property type="term" value="C:plasma membrane"/>
    <property type="evidence" value="ECO:0007669"/>
    <property type="project" value="UniProtKB-ARBA"/>
</dbReference>
<dbReference type="Pfam" id="PF01335">
    <property type="entry name" value="DED"/>
    <property type="match status" value="2"/>
</dbReference>
<dbReference type="PROSITE" id="PS50168">
    <property type="entry name" value="DED"/>
    <property type="match status" value="2"/>
</dbReference>
<evidence type="ECO:0000256" key="16">
    <source>
        <dbReference type="RuleBase" id="RU003971"/>
    </source>
</evidence>
<dbReference type="InterPro" id="IPR015917">
    <property type="entry name" value="Pept_C14A"/>
</dbReference>
<keyword evidence="10" id="KW-0788">Thiol protease</keyword>
<dbReference type="PANTHER" id="PTHR48169">
    <property type="entry name" value="DED DOMAIN-CONTAINING PROTEIN"/>
    <property type="match status" value="1"/>
</dbReference>
<dbReference type="EC" id="3.4.22.61" evidence="14"/>
<name>A0A9D3NNL9_9TELE</name>
<dbReference type="SUPFAM" id="SSF52129">
    <property type="entry name" value="Caspase-like"/>
    <property type="match status" value="1"/>
</dbReference>
<comment type="similarity">
    <text evidence="3 16">Belongs to the peptidase C14A family.</text>
</comment>
<dbReference type="CDD" id="cd08792">
    <property type="entry name" value="DED_Caspase_8_10_r1"/>
    <property type="match status" value="1"/>
</dbReference>
<evidence type="ECO:0000256" key="12">
    <source>
        <dbReference type="ARBA" id="ARBA00023242"/>
    </source>
</evidence>
<comment type="caution">
    <text evidence="20">The sequence shown here is derived from an EMBL/GenBank/DDBJ whole genome shotgun (WGS) entry which is preliminary data.</text>
</comment>
<organism evidence="20 21">
    <name type="scientific">Hemibagrus wyckioides</name>
    <dbReference type="NCBI Taxonomy" id="337641"/>
    <lineage>
        <taxon>Eukaryota</taxon>
        <taxon>Metazoa</taxon>
        <taxon>Chordata</taxon>
        <taxon>Craniata</taxon>
        <taxon>Vertebrata</taxon>
        <taxon>Euteleostomi</taxon>
        <taxon>Actinopterygii</taxon>
        <taxon>Neopterygii</taxon>
        <taxon>Teleostei</taxon>
        <taxon>Ostariophysi</taxon>
        <taxon>Siluriformes</taxon>
        <taxon>Bagridae</taxon>
        <taxon>Hemibagrus</taxon>
    </lineage>
</organism>
<dbReference type="InterPro" id="IPR029030">
    <property type="entry name" value="Caspase-like_dom_sf"/>
</dbReference>
<accession>A0A9D3NNL9</accession>
<keyword evidence="12" id="KW-0539">Nucleus</keyword>
<dbReference type="FunFam" id="1.10.533.10:FF:000016">
    <property type="entry name" value="CASP8 and FADD-like apoptosis regulator"/>
    <property type="match status" value="1"/>
</dbReference>
<dbReference type="FunFam" id="3.40.50.1460:FF:000008">
    <property type="entry name" value="caspase-8 isoform X1"/>
    <property type="match status" value="1"/>
</dbReference>
<comment type="catalytic activity">
    <reaction evidence="13">
        <text>Strict requirement for Asp at position P1 and has a preferred cleavage sequence of (Leu/Asp/Val)-Glu-Thr-Asp-|-(Gly/Ser/Ala).</text>
        <dbReference type="EC" id="3.4.22.61"/>
    </reaction>
</comment>
<dbReference type="GO" id="GO:0043065">
    <property type="term" value="P:positive regulation of apoptotic process"/>
    <property type="evidence" value="ECO:0007669"/>
    <property type="project" value="UniProtKB-ARBA"/>
</dbReference>
<evidence type="ECO:0000256" key="9">
    <source>
        <dbReference type="ARBA" id="ARBA00022801"/>
    </source>
</evidence>
<keyword evidence="8" id="KW-0677">Repeat</keyword>
<keyword evidence="9" id="KW-0378">Hydrolase</keyword>
<dbReference type="Pfam" id="PF00656">
    <property type="entry name" value="Peptidase_C14"/>
    <property type="match status" value="1"/>
</dbReference>
<dbReference type="PROSITE" id="PS50207">
    <property type="entry name" value="CASPASE_P10"/>
    <property type="match status" value="1"/>
</dbReference>
<evidence type="ECO:0000256" key="4">
    <source>
        <dbReference type="ARBA" id="ARBA00022490"/>
    </source>
</evidence>
<feature type="domain" description="Caspase family p20" evidence="19">
    <location>
        <begin position="621"/>
        <end position="744"/>
    </location>
</feature>
<dbReference type="GO" id="GO:0032991">
    <property type="term" value="C:protein-containing complex"/>
    <property type="evidence" value="ECO:0007669"/>
    <property type="project" value="UniProtKB-ARBA"/>
</dbReference>
<feature type="domain" description="DED" evidence="17">
    <location>
        <begin position="459"/>
        <end position="534"/>
    </location>
</feature>
<dbReference type="SMART" id="SM00031">
    <property type="entry name" value="DED"/>
    <property type="match status" value="2"/>
</dbReference>
<dbReference type="AlphaFoldDB" id="A0A9D3NNL9"/>
<evidence type="ECO:0000256" key="14">
    <source>
        <dbReference type="ARBA" id="ARBA00066479"/>
    </source>
</evidence>
<keyword evidence="21" id="KW-1185">Reference proteome</keyword>
<evidence type="ECO:0000313" key="20">
    <source>
        <dbReference type="EMBL" id="KAG7326801.1"/>
    </source>
</evidence>
<dbReference type="OrthoDB" id="6334211at2759"/>
<dbReference type="GO" id="GO:0006508">
    <property type="term" value="P:proteolysis"/>
    <property type="evidence" value="ECO:0007669"/>
    <property type="project" value="UniProtKB-KW"/>
</dbReference>
<dbReference type="InterPro" id="IPR002138">
    <property type="entry name" value="Pept_C14_p10"/>
</dbReference>
<feature type="domain" description="DED" evidence="17">
    <location>
        <begin position="370"/>
        <end position="441"/>
    </location>
</feature>
<dbReference type="InterPro" id="IPR047501">
    <property type="entry name" value="DD_CATIP"/>
</dbReference>
<dbReference type="GO" id="GO:0004197">
    <property type="term" value="F:cysteine-type endopeptidase activity"/>
    <property type="evidence" value="ECO:0007669"/>
    <property type="project" value="InterPro"/>
</dbReference>
<proteinExistence type="inferred from homology"/>
<evidence type="ECO:0000256" key="3">
    <source>
        <dbReference type="ARBA" id="ARBA00010134"/>
    </source>
</evidence>
<dbReference type="InterPro" id="IPR001875">
    <property type="entry name" value="DED_dom"/>
</dbReference>
<dbReference type="GO" id="GO:0005634">
    <property type="term" value="C:nucleus"/>
    <property type="evidence" value="ECO:0007669"/>
    <property type="project" value="UniProtKB-SubCell"/>
</dbReference>
<dbReference type="SMART" id="SM00115">
    <property type="entry name" value="CASc"/>
    <property type="match status" value="1"/>
</dbReference>
<dbReference type="PANTHER" id="PTHR48169:SF7">
    <property type="entry name" value="CASPASE 10"/>
    <property type="match status" value="1"/>
</dbReference>
<dbReference type="InterPro" id="IPR033139">
    <property type="entry name" value="Caspase_cys_AS"/>
</dbReference>
<dbReference type="Gene3D" id="1.10.533.10">
    <property type="entry name" value="Death Domain, Fas"/>
    <property type="match status" value="2"/>
</dbReference>
<keyword evidence="6" id="KW-0645">Protease</keyword>
<dbReference type="GO" id="GO:0005737">
    <property type="term" value="C:cytoplasm"/>
    <property type="evidence" value="ECO:0007669"/>
    <property type="project" value="UniProtKB-SubCell"/>
</dbReference>
<evidence type="ECO:0000256" key="6">
    <source>
        <dbReference type="ARBA" id="ARBA00022670"/>
    </source>
</evidence>
<dbReference type="PROSITE" id="PS50208">
    <property type="entry name" value="CASPASE_P20"/>
    <property type="match status" value="1"/>
</dbReference>
<dbReference type="CDD" id="cd22973">
    <property type="entry name" value="DD_CATIP"/>
    <property type="match status" value="1"/>
</dbReference>
<evidence type="ECO:0000256" key="7">
    <source>
        <dbReference type="ARBA" id="ARBA00022703"/>
    </source>
</evidence>
<evidence type="ECO:0000256" key="8">
    <source>
        <dbReference type="ARBA" id="ARBA00022737"/>
    </source>
</evidence>
<dbReference type="InterPro" id="IPR011600">
    <property type="entry name" value="Pept_C14_caspase"/>
</dbReference>
<dbReference type="Gene3D" id="3.40.50.1460">
    <property type="match status" value="1"/>
</dbReference>
<dbReference type="InterPro" id="IPR001309">
    <property type="entry name" value="Pept_C14_p20"/>
</dbReference>
<evidence type="ECO:0000256" key="10">
    <source>
        <dbReference type="ARBA" id="ARBA00022807"/>
    </source>
</evidence>
<dbReference type="Proteomes" id="UP000824219">
    <property type="component" value="Linkage Group LG11"/>
</dbReference>
<dbReference type="InterPro" id="IPR048777">
    <property type="entry name" value="CATIP_N"/>
</dbReference>